<sequence length="61" mass="7203">MITLQIGNITNGCDFVKKQYKKQVYGITTPLFTDKNGQKFWKREGNALFLDVNYKHNMKQF</sequence>
<dbReference type="InterPro" id="IPR024088">
    <property type="entry name" value="Tyr-tRNA-ligase_bac-type"/>
</dbReference>
<evidence type="ECO:0000313" key="1">
    <source>
        <dbReference type="EMBL" id="CAD8066096.1"/>
    </source>
</evidence>
<evidence type="ECO:0000313" key="2">
    <source>
        <dbReference type="Proteomes" id="UP000688137"/>
    </source>
</evidence>
<keyword evidence="2" id="KW-1185">Reference proteome</keyword>
<dbReference type="GO" id="GO:0043039">
    <property type="term" value="P:tRNA aminoacylation"/>
    <property type="evidence" value="ECO:0007669"/>
    <property type="project" value="TreeGrafter"/>
</dbReference>
<name>A0A8S1LNH2_PARPR</name>
<dbReference type="GO" id="GO:0005829">
    <property type="term" value="C:cytosol"/>
    <property type="evidence" value="ECO:0007669"/>
    <property type="project" value="TreeGrafter"/>
</dbReference>
<reference evidence="1" key="1">
    <citation type="submission" date="2021-01" db="EMBL/GenBank/DDBJ databases">
        <authorList>
            <consortium name="Genoscope - CEA"/>
            <person name="William W."/>
        </authorList>
    </citation>
    <scope>NUCLEOTIDE SEQUENCE</scope>
</reference>
<accession>A0A8S1LNH2</accession>
<organism evidence="1 2">
    <name type="scientific">Paramecium primaurelia</name>
    <dbReference type="NCBI Taxonomy" id="5886"/>
    <lineage>
        <taxon>Eukaryota</taxon>
        <taxon>Sar</taxon>
        <taxon>Alveolata</taxon>
        <taxon>Ciliophora</taxon>
        <taxon>Intramacronucleata</taxon>
        <taxon>Oligohymenophorea</taxon>
        <taxon>Peniculida</taxon>
        <taxon>Parameciidae</taxon>
        <taxon>Paramecium</taxon>
    </lineage>
</organism>
<protein>
    <submittedName>
        <fullName evidence="1">Uncharacterized protein</fullName>
    </submittedName>
</protein>
<dbReference type="PANTHER" id="PTHR11766:SF0">
    <property type="entry name" value="TYROSINE--TRNA LIGASE, MITOCHONDRIAL"/>
    <property type="match status" value="1"/>
</dbReference>
<dbReference type="GO" id="GO:0005739">
    <property type="term" value="C:mitochondrion"/>
    <property type="evidence" value="ECO:0007669"/>
    <property type="project" value="TreeGrafter"/>
</dbReference>
<dbReference type="PANTHER" id="PTHR11766">
    <property type="entry name" value="TYROSYL-TRNA SYNTHETASE"/>
    <property type="match status" value="1"/>
</dbReference>
<dbReference type="EMBL" id="CAJJDM010000037">
    <property type="protein sequence ID" value="CAD8066096.1"/>
    <property type="molecule type" value="Genomic_DNA"/>
</dbReference>
<dbReference type="AlphaFoldDB" id="A0A8S1LNH2"/>
<gene>
    <name evidence="1" type="ORF">PPRIM_AZ9-3.1.T0380267</name>
</gene>
<comment type="caution">
    <text evidence="1">The sequence shown here is derived from an EMBL/GenBank/DDBJ whole genome shotgun (WGS) entry which is preliminary data.</text>
</comment>
<proteinExistence type="predicted"/>
<dbReference type="Proteomes" id="UP000688137">
    <property type="component" value="Unassembled WGS sequence"/>
</dbReference>
<dbReference type="GO" id="GO:0004831">
    <property type="term" value="F:tyrosine-tRNA ligase activity"/>
    <property type="evidence" value="ECO:0007669"/>
    <property type="project" value="InterPro"/>
</dbReference>